<feature type="transmembrane region" description="Helical" evidence="1">
    <location>
        <begin position="325"/>
        <end position="353"/>
    </location>
</feature>
<evidence type="ECO:0000313" key="2">
    <source>
        <dbReference type="EMBL" id="MBK6005025.1"/>
    </source>
</evidence>
<reference evidence="2" key="1">
    <citation type="journal article" date="2012" name="J. Microbiol. Biotechnol.">
        <title>Ramlibacter ginsenosidimutans sp. nov., with ginsenoside-converting activity.</title>
        <authorList>
            <person name="Wang L."/>
            <person name="An D.S."/>
            <person name="Kim S.G."/>
            <person name="Jin F.X."/>
            <person name="Kim S.C."/>
            <person name="Lee S.T."/>
            <person name="Im W.T."/>
        </authorList>
    </citation>
    <scope>NUCLEOTIDE SEQUENCE</scope>
    <source>
        <strain evidence="2">KACC 17527</strain>
    </source>
</reference>
<keyword evidence="1" id="KW-0812">Transmembrane</keyword>
<sequence length="1061" mass="112523">MSLVSLALRRPYTFIVMAMLIVLATPLALRNMATDIFPEINIPVISIIWNYNGLPAQEMGQRIAASSERGLTTTVSDIEHIESTSLPGITVIKAFFQPTANIQTAIAQTVAAVQTQVRSLPPGITPPLVIKYSASSIPVVQLALSSGTLPEQSVFDLAINTLRPRLVTIPGVAIPFPYGGKIKVISVDLDTQALQARGLAPADVVNAINTQNLILPSGTAKLGETEYTVRMNGSPEAIAGLGELPVRTSGGTTTYLHDVATVRDGFQPQTNVVRQDGKRGVLLSILKNGGASTLDIVSDLKAMLPVAAQQLPPDVKIATLFDQSLFVTAAIHGVVAEAAIAALLTAAMVLLFLGNWRSTLIIALTIPLSILASILALFALGETLNIMTLGGLALSVGILVDQAIVTIENIERHLHEGKPLLAAIEVGAGEIGTPAFVSTLCICIVFVPMFFLSGVARFLFVPLAEAVVFAMIASYFLSRSLVPTLVMLMLGGHDRDAAPGPLQRVYLAFDRQFERLRRAYAVLLAGLLARKGVFGGVFLAFCLASLLLVPLLGRDFFPSVDAGQIRLHMRAPTGTRIEETARIADQVEQVIRQMIPPGELQTVLDNLGIPNSGINLSYSNAGTIGSLDGEILLSLKEGHQPTAHWVSLLRSELPRRFPGIEFFFQPADIVTQILNFGLPAAIDVQFTGNDLQGNALLAAALVKKIRQIPGAVDAHVHQRLDGPVLDLQMDRTRLQQVGLSASNVGQNVLIALSGSSQTAPAFWLNPQNGVVYNIVVQSPQYAVDSMGSLLNLPVGAANSGQPPQLLGNLVEAQPARQLPVVSRYNIAPALDLFVSVQGTDLASVADRVAKLVDAERPHLKRGNQVVLRGQVQTMQSSFAGLGLGLAMAIVLVYLLVVVNFQSWIDAAIIVAALPAALAGIAWMLFITGTTLSVPALTGAIMTMGVATANSILVVAFARQQREEGFTPLHAAQSSGATRMRPVLMTALAMIIGMIPMALGLGEGGEQNAPLGRAVIGGLLFATVSTLLFVPVLYAGVHERLARRAARRAPPSQAAPVLPQES</sequence>
<feature type="transmembrane region" description="Helical" evidence="1">
    <location>
        <begin position="431"/>
        <end position="452"/>
    </location>
</feature>
<dbReference type="GO" id="GO:0042910">
    <property type="term" value="F:xenobiotic transmembrane transporter activity"/>
    <property type="evidence" value="ECO:0007669"/>
    <property type="project" value="TreeGrafter"/>
</dbReference>
<keyword evidence="1" id="KW-0472">Membrane</keyword>
<evidence type="ECO:0000313" key="3">
    <source>
        <dbReference type="Proteomes" id="UP000630528"/>
    </source>
</evidence>
<dbReference type="InterPro" id="IPR027463">
    <property type="entry name" value="AcrB_DN_DC_subdom"/>
</dbReference>
<dbReference type="InterPro" id="IPR001036">
    <property type="entry name" value="Acrflvin-R"/>
</dbReference>
<dbReference type="SUPFAM" id="SSF82714">
    <property type="entry name" value="Multidrug efflux transporter AcrB TolC docking domain, DN and DC subdomains"/>
    <property type="match status" value="2"/>
</dbReference>
<dbReference type="Gene3D" id="3.30.70.1440">
    <property type="entry name" value="Multidrug efflux transporter AcrB pore domain"/>
    <property type="match status" value="1"/>
</dbReference>
<dbReference type="GO" id="GO:0005886">
    <property type="term" value="C:plasma membrane"/>
    <property type="evidence" value="ECO:0007669"/>
    <property type="project" value="TreeGrafter"/>
</dbReference>
<evidence type="ECO:0000256" key="1">
    <source>
        <dbReference type="SAM" id="Phobius"/>
    </source>
</evidence>
<dbReference type="RefSeq" id="WP_201166390.1">
    <property type="nucleotide sequence ID" value="NZ_JAEPWM010000001.1"/>
</dbReference>
<dbReference type="Gene3D" id="1.20.1640.10">
    <property type="entry name" value="Multidrug efflux transporter AcrB transmembrane domain"/>
    <property type="match status" value="2"/>
</dbReference>
<proteinExistence type="predicted"/>
<feature type="transmembrane region" description="Helical" evidence="1">
    <location>
        <begin position="931"/>
        <end position="957"/>
    </location>
</feature>
<feature type="transmembrane region" description="Helical" evidence="1">
    <location>
        <begin position="360"/>
        <end position="380"/>
    </location>
</feature>
<feature type="transmembrane region" description="Helical" evidence="1">
    <location>
        <begin position="386"/>
        <end position="410"/>
    </location>
</feature>
<dbReference type="Proteomes" id="UP000630528">
    <property type="component" value="Unassembled WGS sequence"/>
</dbReference>
<feature type="transmembrane region" description="Helical" evidence="1">
    <location>
        <begin position="458"/>
        <end position="477"/>
    </location>
</feature>
<dbReference type="SUPFAM" id="SSF82693">
    <property type="entry name" value="Multidrug efflux transporter AcrB pore domain, PN1, PN2, PC1 and PC2 subdomains"/>
    <property type="match status" value="2"/>
</dbReference>
<dbReference type="PRINTS" id="PR00702">
    <property type="entry name" value="ACRIFLAVINRP"/>
</dbReference>
<keyword evidence="3" id="KW-1185">Reference proteome</keyword>
<dbReference type="EMBL" id="JAEPWM010000001">
    <property type="protein sequence ID" value="MBK6005025.1"/>
    <property type="molecule type" value="Genomic_DNA"/>
</dbReference>
<comment type="caution">
    <text evidence="2">The sequence shown here is derived from an EMBL/GenBank/DDBJ whole genome shotgun (WGS) entry which is preliminary data.</text>
</comment>
<gene>
    <name evidence="2" type="ORF">JJB11_02875</name>
</gene>
<dbReference type="AlphaFoldDB" id="A0A934TPR4"/>
<dbReference type="Gene3D" id="3.30.70.1430">
    <property type="entry name" value="Multidrug efflux transporter AcrB pore domain"/>
    <property type="match status" value="2"/>
</dbReference>
<keyword evidence="1" id="KW-1133">Transmembrane helix</keyword>
<accession>A0A934TPR4</accession>
<protein>
    <submittedName>
        <fullName evidence="2">Efflux RND transporter permease subunit</fullName>
    </submittedName>
</protein>
<name>A0A934TPR4_9BURK</name>
<feature type="transmembrane region" description="Helical" evidence="1">
    <location>
        <begin position="12"/>
        <end position="29"/>
    </location>
</feature>
<dbReference type="Gene3D" id="3.30.70.1320">
    <property type="entry name" value="Multidrug efflux transporter AcrB pore domain like"/>
    <property type="match status" value="1"/>
</dbReference>
<dbReference type="Pfam" id="PF00873">
    <property type="entry name" value="ACR_tran"/>
    <property type="match status" value="1"/>
</dbReference>
<feature type="transmembrane region" description="Helical" evidence="1">
    <location>
        <begin position="903"/>
        <end position="925"/>
    </location>
</feature>
<organism evidence="2 3">
    <name type="scientific">Ramlibacter ginsenosidimutans</name>
    <dbReference type="NCBI Taxonomy" id="502333"/>
    <lineage>
        <taxon>Bacteria</taxon>
        <taxon>Pseudomonadati</taxon>
        <taxon>Pseudomonadota</taxon>
        <taxon>Betaproteobacteria</taxon>
        <taxon>Burkholderiales</taxon>
        <taxon>Comamonadaceae</taxon>
        <taxon>Ramlibacter</taxon>
    </lineage>
</organism>
<feature type="transmembrane region" description="Helical" evidence="1">
    <location>
        <begin position="982"/>
        <end position="1001"/>
    </location>
</feature>
<dbReference type="Gene3D" id="3.30.2090.10">
    <property type="entry name" value="Multidrug efflux transporter AcrB TolC docking domain, DN and DC subdomains"/>
    <property type="match status" value="2"/>
</dbReference>
<feature type="transmembrane region" description="Helical" evidence="1">
    <location>
        <begin position="878"/>
        <end position="896"/>
    </location>
</feature>
<dbReference type="SUPFAM" id="SSF82866">
    <property type="entry name" value="Multidrug efflux transporter AcrB transmembrane domain"/>
    <property type="match status" value="2"/>
</dbReference>
<feature type="transmembrane region" description="Helical" evidence="1">
    <location>
        <begin position="519"/>
        <end position="552"/>
    </location>
</feature>
<dbReference type="PANTHER" id="PTHR32063">
    <property type="match status" value="1"/>
</dbReference>
<reference evidence="2" key="2">
    <citation type="submission" date="2021-01" db="EMBL/GenBank/DDBJ databases">
        <authorList>
            <person name="Kang M."/>
        </authorList>
    </citation>
    <scope>NUCLEOTIDE SEQUENCE</scope>
    <source>
        <strain evidence="2">KACC 17527</strain>
    </source>
</reference>
<feature type="transmembrane region" description="Helical" evidence="1">
    <location>
        <begin position="1013"/>
        <end position="1036"/>
    </location>
</feature>
<dbReference type="PANTHER" id="PTHR32063:SF8">
    <property type="entry name" value="CATION EFFLUX PROTEIN"/>
    <property type="match status" value="1"/>
</dbReference>